<dbReference type="EMBL" id="JOWA01000077">
    <property type="protein sequence ID" value="KEZ45588.1"/>
    <property type="molecule type" value="Genomic_DNA"/>
</dbReference>
<dbReference type="PANTHER" id="PTHR24148">
    <property type="entry name" value="ANKYRIN REPEAT DOMAIN-CONTAINING PROTEIN 39 HOMOLOG-RELATED"/>
    <property type="match status" value="1"/>
</dbReference>
<dbReference type="OrthoDB" id="3553147at2759"/>
<evidence type="ECO:0000313" key="2">
    <source>
        <dbReference type="EMBL" id="KEZ45588.1"/>
    </source>
</evidence>
<dbReference type="AlphaFoldDB" id="A0A084GE26"/>
<dbReference type="KEGG" id="sapo:SAPIO_CDS1926"/>
<gene>
    <name evidence="2" type="ORF">SAPIO_CDS1926</name>
</gene>
<keyword evidence="3" id="KW-1185">Reference proteome</keyword>
<proteinExistence type="predicted"/>
<accession>A0A084GE26</accession>
<dbReference type="HOGENOM" id="CLU_004184_7_2_1"/>
<reference evidence="2 3" key="1">
    <citation type="journal article" date="2014" name="Genome Announc.">
        <title>Draft genome sequence of the pathogenic fungus Scedosporium apiospermum.</title>
        <authorList>
            <person name="Vandeputte P."/>
            <person name="Ghamrawi S."/>
            <person name="Rechenmann M."/>
            <person name="Iltis A."/>
            <person name="Giraud S."/>
            <person name="Fleury M."/>
            <person name="Thornton C."/>
            <person name="Delhaes L."/>
            <person name="Meyer W."/>
            <person name="Papon N."/>
            <person name="Bouchara J.P."/>
        </authorList>
    </citation>
    <scope>NUCLEOTIDE SEQUENCE [LARGE SCALE GENOMIC DNA]</scope>
    <source>
        <strain evidence="2 3">IHEM 14462</strain>
    </source>
</reference>
<protein>
    <recommendedName>
        <fullName evidence="1">Heterokaryon incompatibility domain-containing protein</fullName>
    </recommendedName>
</protein>
<feature type="domain" description="Heterokaryon incompatibility" evidence="1">
    <location>
        <begin position="54"/>
        <end position="201"/>
    </location>
</feature>
<dbReference type="Pfam" id="PF06985">
    <property type="entry name" value="HET"/>
    <property type="match status" value="1"/>
</dbReference>
<dbReference type="OMA" id="ERICWID"/>
<dbReference type="Pfam" id="PF26639">
    <property type="entry name" value="Het-6_barrel"/>
    <property type="match status" value="1"/>
</dbReference>
<dbReference type="InterPro" id="IPR010730">
    <property type="entry name" value="HET"/>
</dbReference>
<organism evidence="2 3">
    <name type="scientific">Pseudallescheria apiosperma</name>
    <name type="common">Scedosporium apiospermum</name>
    <dbReference type="NCBI Taxonomy" id="563466"/>
    <lineage>
        <taxon>Eukaryota</taxon>
        <taxon>Fungi</taxon>
        <taxon>Dikarya</taxon>
        <taxon>Ascomycota</taxon>
        <taxon>Pezizomycotina</taxon>
        <taxon>Sordariomycetes</taxon>
        <taxon>Hypocreomycetidae</taxon>
        <taxon>Microascales</taxon>
        <taxon>Microascaceae</taxon>
        <taxon>Scedosporium</taxon>
    </lineage>
</organism>
<evidence type="ECO:0000313" key="3">
    <source>
        <dbReference type="Proteomes" id="UP000028545"/>
    </source>
</evidence>
<name>A0A084GE26_PSEDA</name>
<dbReference type="GeneID" id="27720998"/>
<dbReference type="InterPro" id="IPR052895">
    <property type="entry name" value="HetReg/Transcr_Mod"/>
</dbReference>
<dbReference type="VEuPathDB" id="FungiDB:SAPIO_CDS1926"/>
<sequence>MEESAAGVYQKLNKSQRQFRLLHLQPTNAFNQDDSADNIVGELSVESLDDPPDYEALSYVWGDPGNCVDITVNGFDFPATRNLYQALKRLVFKDQVRVLWVDAICINQADFEERSQQVGEMRHIYQSAKSVVAFLGDPYGGIEIALRYLTLSAEDDSRHMQRGLGSHLSVGDLDAHSDELAIALIKLFYLPWWKRVWTVQEFLLAREVIFYGGQHVIPASILARGASNLINHGRLCCDPEAGSFSRKFSVDEDDDISHDVWHGINNFLGLTAWSGASPDSRLFHWVLCVFRMRLATDPRDKVYGLLGLAPEELDGLISLDYAADVERVFETFTVEYVQYYKNLGLLSSLGGQRRLPNLPSFCPDWTIRPGNDASNDETMMVQVANRIAVQQFHCASGVSKATWRRIGPGAIAANGFVFDEIRDVSPECWRQSQERRRQWAKDIRALAGQVETRTFLRALCGELTFSVERQIFEPVRDGEGDVEGRLEKWWKWILSGENNATRDKDVISVEQAVFTISAGRSFVVTQKGYIGYADQHCRPGHVVSILGGGHAPFVLAPTLSGEGEPRHRVIGDAYIYGIMQGEAFGLAARQADQLDEIILI</sequence>
<comment type="caution">
    <text evidence="2">The sequence shown here is derived from an EMBL/GenBank/DDBJ whole genome shotgun (WGS) entry which is preliminary data.</text>
</comment>
<dbReference type="PANTHER" id="PTHR24148:SF73">
    <property type="entry name" value="HET DOMAIN PROTEIN (AFU_ORTHOLOGUE AFUA_8G01020)"/>
    <property type="match status" value="1"/>
</dbReference>
<dbReference type="Proteomes" id="UP000028545">
    <property type="component" value="Unassembled WGS sequence"/>
</dbReference>
<evidence type="ECO:0000259" key="1">
    <source>
        <dbReference type="Pfam" id="PF06985"/>
    </source>
</evidence>
<dbReference type="RefSeq" id="XP_016645387.1">
    <property type="nucleotide sequence ID" value="XM_016785090.1"/>
</dbReference>